<dbReference type="PANTHER" id="PTHR10291:SF43">
    <property type="entry name" value="DEHYDRODOLICHYL DIPHOSPHATE SYNTHASE COMPLEX SUBUNIT DHDDS"/>
    <property type="match status" value="1"/>
</dbReference>
<keyword evidence="6" id="KW-1185">Reference proteome</keyword>
<dbReference type="InterPro" id="IPR001441">
    <property type="entry name" value="UPP_synth-like"/>
</dbReference>
<evidence type="ECO:0000313" key="5">
    <source>
        <dbReference type="EMBL" id="KAF9506640.1"/>
    </source>
</evidence>
<dbReference type="GO" id="GO:1904423">
    <property type="term" value="C:dehydrodolichyl diphosphate synthase complex"/>
    <property type="evidence" value="ECO:0007669"/>
    <property type="project" value="TreeGrafter"/>
</dbReference>
<dbReference type="Proteomes" id="UP000886523">
    <property type="component" value="Unassembled WGS sequence"/>
</dbReference>
<dbReference type="FunFam" id="3.40.1180.10:FF:000005">
    <property type="entry name" value="Alkyl transferase"/>
    <property type="match status" value="1"/>
</dbReference>
<evidence type="ECO:0000256" key="4">
    <source>
        <dbReference type="RuleBase" id="RU363018"/>
    </source>
</evidence>
<proteinExistence type="inferred from homology"/>
<organism evidence="5 6">
    <name type="scientific">Hydnum rufescens UP504</name>
    <dbReference type="NCBI Taxonomy" id="1448309"/>
    <lineage>
        <taxon>Eukaryota</taxon>
        <taxon>Fungi</taxon>
        <taxon>Dikarya</taxon>
        <taxon>Basidiomycota</taxon>
        <taxon>Agaricomycotina</taxon>
        <taxon>Agaricomycetes</taxon>
        <taxon>Cantharellales</taxon>
        <taxon>Hydnaceae</taxon>
        <taxon>Hydnum</taxon>
    </lineage>
</organism>
<comment type="caution">
    <text evidence="5">The sequence shown here is derived from an EMBL/GenBank/DDBJ whole genome shotgun (WGS) entry which is preliminary data.</text>
</comment>
<dbReference type="GO" id="GO:0045547">
    <property type="term" value="F:ditrans,polycis-polyprenyl diphosphate synthase [(2E,6E)-farnesyl diphosphate specific] activity"/>
    <property type="evidence" value="ECO:0007669"/>
    <property type="project" value="TreeGrafter"/>
</dbReference>
<dbReference type="CDD" id="cd00475">
    <property type="entry name" value="Cis_IPPS"/>
    <property type="match status" value="1"/>
</dbReference>
<dbReference type="GO" id="GO:0005811">
    <property type="term" value="C:lipid droplet"/>
    <property type="evidence" value="ECO:0007669"/>
    <property type="project" value="TreeGrafter"/>
</dbReference>
<dbReference type="Gene3D" id="3.40.1180.10">
    <property type="entry name" value="Decaprenyl diphosphate synthase-like"/>
    <property type="match status" value="1"/>
</dbReference>
<accession>A0A9P6AJU8</accession>
<dbReference type="GO" id="GO:0016094">
    <property type="term" value="P:polyprenol biosynthetic process"/>
    <property type="evidence" value="ECO:0007669"/>
    <property type="project" value="TreeGrafter"/>
</dbReference>
<sequence>MDFCTRTFLSILKAGPIPRHIAFVMDGNRRYARKRYSPVRAGHKAGFQTLKKVLELCLNLDVKCVTVYSFSIENFKRSKEEVDAIMELAKDGLLELCRHDHLLAKYGVRLKIIGRKNLLPPDLQEIIRTSEQLTQNNHRALLNVCMPYTARDEIASSVQATIELHQNGDIPFDENEIAAHLGTALSGSPRLDMMIRTSGVKRLSDFLLWQTCVDTQIYFTPTYWPDFGLWEFGKIILDYQRKVWSESGKPCAVTAGRC</sequence>
<comment type="similarity">
    <text evidence="1 4">Belongs to the UPP synthase family.</text>
</comment>
<keyword evidence="3" id="KW-0460">Magnesium</keyword>
<dbReference type="InterPro" id="IPR036424">
    <property type="entry name" value="UPP_synth-like_sf"/>
</dbReference>
<dbReference type="SUPFAM" id="SSF64005">
    <property type="entry name" value="Undecaprenyl diphosphate synthase"/>
    <property type="match status" value="1"/>
</dbReference>
<evidence type="ECO:0000256" key="2">
    <source>
        <dbReference type="ARBA" id="ARBA00022679"/>
    </source>
</evidence>
<dbReference type="GO" id="GO:0016020">
    <property type="term" value="C:membrane"/>
    <property type="evidence" value="ECO:0007669"/>
    <property type="project" value="TreeGrafter"/>
</dbReference>
<protein>
    <recommendedName>
        <fullName evidence="4">Alkyl transferase</fullName>
        <ecNumber evidence="4">2.5.1.-</ecNumber>
    </recommendedName>
</protein>
<name>A0A9P6AJU8_9AGAM</name>
<evidence type="ECO:0000256" key="1">
    <source>
        <dbReference type="ARBA" id="ARBA00005432"/>
    </source>
</evidence>
<dbReference type="PANTHER" id="PTHR10291">
    <property type="entry name" value="DEHYDRODOLICHYL DIPHOSPHATE SYNTHASE FAMILY MEMBER"/>
    <property type="match status" value="1"/>
</dbReference>
<dbReference type="GO" id="GO:0005783">
    <property type="term" value="C:endoplasmic reticulum"/>
    <property type="evidence" value="ECO:0007669"/>
    <property type="project" value="TreeGrafter"/>
</dbReference>
<dbReference type="PROSITE" id="PS01066">
    <property type="entry name" value="UPP_SYNTHASE"/>
    <property type="match status" value="1"/>
</dbReference>
<dbReference type="EC" id="2.5.1.-" evidence="4"/>
<dbReference type="Pfam" id="PF01255">
    <property type="entry name" value="Prenyltransf"/>
    <property type="match status" value="1"/>
</dbReference>
<dbReference type="EMBL" id="MU129104">
    <property type="protein sequence ID" value="KAF9506640.1"/>
    <property type="molecule type" value="Genomic_DNA"/>
</dbReference>
<dbReference type="OrthoDB" id="4173905at2759"/>
<evidence type="ECO:0000256" key="3">
    <source>
        <dbReference type="ARBA" id="ARBA00022842"/>
    </source>
</evidence>
<reference evidence="5" key="1">
    <citation type="journal article" date="2020" name="Nat. Commun.">
        <title>Large-scale genome sequencing of mycorrhizal fungi provides insights into the early evolution of symbiotic traits.</title>
        <authorList>
            <person name="Miyauchi S."/>
            <person name="Kiss E."/>
            <person name="Kuo A."/>
            <person name="Drula E."/>
            <person name="Kohler A."/>
            <person name="Sanchez-Garcia M."/>
            <person name="Morin E."/>
            <person name="Andreopoulos B."/>
            <person name="Barry K.W."/>
            <person name="Bonito G."/>
            <person name="Buee M."/>
            <person name="Carver A."/>
            <person name="Chen C."/>
            <person name="Cichocki N."/>
            <person name="Clum A."/>
            <person name="Culley D."/>
            <person name="Crous P.W."/>
            <person name="Fauchery L."/>
            <person name="Girlanda M."/>
            <person name="Hayes R.D."/>
            <person name="Keri Z."/>
            <person name="LaButti K."/>
            <person name="Lipzen A."/>
            <person name="Lombard V."/>
            <person name="Magnuson J."/>
            <person name="Maillard F."/>
            <person name="Murat C."/>
            <person name="Nolan M."/>
            <person name="Ohm R.A."/>
            <person name="Pangilinan J."/>
            <person name="Pereira M.F."/>
            <person name="Perotto S."/>
            <person name="Peter M."/>
            <person name="Pfister S."/>
            <person name="Riley R."/>
            <person name="Sitrit Y."/>
            <person name="Stielow J.B."/>
            <person name="Szollosi G."/>
            <person name="Zifcakova L."/>
            <person name="Stursova M."/>
            <person name="Spatafora J.W."/>
            <person name="Tedersoo L."/>
            <person name="Vaario L.M."/>
            <person name="Yamada A."/>
            <person name="Yan M."/>
            <person name="Wang P."/>
            <person name="Xu J."/>
            <person name="Bruns T."/>
            <person name="Baldrian P."/>
            <person name="Vilgalys R."/>
            <person name="Dunand C."/>
            <person name="Henrissat B."/>
            <person name="Grigoriev I.V."/>
            <person name="Hibbett D."/>
            <person name="Nagy L.G."/>
            <person name="Martin F.M."/>
        </authorList>
    </citation>
    <scope>NUCLEOTIDE SEQUENCE</scope>
    <source>
        <strain evidence="5">UP504</strain>
    </source>
</reference>
<dbReference type="InterPro" id="IPR018520">
    <property type="entry name" value="UPP_synth-like_CS"/>
</dbReference>
<dbReference type="NCBIfam" id="TIGR00055">
    <property type="entry name" value="uppS"/>
    <property type="match status" value="1"/>
</dbReference>
<gene>
    <name evidence="5" type="ORF">BS47DRAFT_1425664</name>
</gene>
<keyword evidence="2 4" id="KW-0808">Transferase</keyword>
<dbReference type="HAMAP" id="MF_01139">
    <property type="entry name" value="ISPT"/>
    <property type="match status" value="1"/>
</dbReference>
<evidence type="ECO:0000313" key="6">
    <source>
        <dbReference type="Proteomes" id="UP000886523"/>
    </source>
</evidence>
<dbReference type="AlphaFoldDB" id="A0A9P6AJU8"/>